<feature type="signal peptide" evidence="4">
    <location>
        <begin position="1"/>
        <end position="25"/>
    </location>
</feature>
<dbReference type="RefSeq" id="WP_134341585.1">
    <property type="nucleotide sequence ID" value="NZ_SOPW01000029.1"/>
</dbReference>
<dbReference type="OrthoDB" id="5381491at2"/>
<accession>A0A4Y8IB35</accession>
<feature type="region of interest" description="Disordered" evidence="2">
    <location>
        <begin position="24"/>
        <end position="78"/>
    </location>
</feature>
<evidence type="ECO:0000313" key="6">
    <source>
        <dbReference type="EMBL" id="TFB13162.1"/>
    </source>
</evidence>
<keyword evidence="1" id="KW-0175">Coiled coil</keyword>
<dbReference type="InterPro" id="IPR025645">
    <property type="entry name" value="DUF4349"/>
</dbReference>
<sequence>MKKVVLFLVLLLLVGLYACSNSDPAMDEGSSSGNAAEDNADDGGFEQQKESTTESGSGNADDAEYEGEQSEGSKTSKRMMIRTGYIDIEVSDYSRTVDRINEEIKKVNGYIVNSSQYNHGEDENTSGEMTIRVPEEHFQEFMDSLKSEDARIRNTRTEGKDVTEEYEDLESRLRAQEAVEERLLAFMENAQKTEDLLKISDDLTSVQSEIEKIKGRMNYLENHVAFSTINISIQERSVKVPEVQSQSELNTLSKAQKLFMDTINFLLNIGSGIVVAIVGFSPILIPLIIIGLFVFLRRRKRYKSE</sequence>
<feature type="domain" description="DUF4349" evidence="5">
    <location>
        <begin position="78"/>
        <end position="294"/>
    </location>
</feature>
<comment type="caution">
    <text evidence="6">The sequence shown here is derived from an EMBL/GenBank/DDBJ whole genome shotgun (WGS) entry which is preliminary data.</text>
</comment>
<keyword evidence="3" id="KW-0812">Transmembrane</keyword>
<feature type="compositionally biased region" description="Polar residues" evidence="2">
    <location>
        <begin position="24"/>
        <end position="34"/>
    </location>
</feature>
<gene>
    <name evidence="6" type="ORF">E3U55_16550</name>
</gene>
<evidence type="ECO:0000256" key="1">
    <source>
        <dbReference type="SAM" id="Coils"/>
    </source>
</evidence>
<evidence type="ECO:0000259" key="5">
    <source>
        <dbReference type="Pfam" id="PF14257"/>
    </source>
</evidence>
<dbReference type="AlphaFoldDB" id="A0A4Y8IB35"/>
<reference evidence="6 7" key="1">
    <citation type="submission" date="2019-03" db="EMBL/GenBank/DDBJ databases">
        <authorList>
            <person name="He R.-H."/>
        </authorList>
    </citation>
    <scope>NUCLEOTIDE SEQUENCE [LARGE SCALE GENOMIC DNA]</scope>
    <source>
        <strain evidence="7">SH 714</strain>
    </source>
</reference>
<protein>
    <submittedName>
        <fullName evidence="6">DUF4349 domain-containing protein</fullName>
    </submittedName>
</protein>
<keyword evidence="7" id="KW-1185">Reference proteome</keyword>
<proteinExistence type="predicted"/>
<keyword evidence="3" id="KW-1133">Transmembrane helix</keyword>
<keyword evidence="3" id="KW-0472">Membrane</keyword>
<dbReference type="PROSITE" id="PS51257">
    <property type="entry name" value="PROKAR_LIPOPROTEIN"/>
    <property type="match status" value="1"/>
</dbReference>
<dbReference type="Pfam" id="PF14257">
    <property type="entry name" value="DUF4349"/>
    <property type="match status" value="1"/>
</dbReference>
<organism evidence="6 7">
    <name type="scientific">Filobacillus milosensis</name>
    <dbReference type="NCBI Taxonomy" id="94137"/>
    <lineage>
        <taxon>Bacteria</taxon>
        <taxon>Bacillati</taxon>
        <taxon>Bacillota</taxon>
        <taxon>Bacilli</taxon>
        <taxon>Bacillales</taxon>
        <taxon>Bacillaceae</taxon>
        <taxon>Filobacillus</taxon>
    </lineage>
</organism>
<dbReference type="EMBL" id="SOPW01000029">
    <property type="protein sequence ID" value="TFB13162.1"/>
    <property type="molecule type" value="Genomic_DNA"/>
</dbReference>
<feature type="coiled-coil region" evidence="1">
    <location>
        <begin position="152"/>
        <end position="179"/>
    </location>
</feature>
<keyword evidence="4" id="KW-0732">Signal</keyword>
<name>A0A4Y8IB35_9BACI</name>
<evidence type="ECO:0000256" key="2">
    <source>
        <dbReference type="SAM" id="MobiDB-lite"/>
    </source>
</evidence>
<evidence type="ECO:0000256" key="4">
    <source>
        <dbReference type="SAM" id="SignalP"/>
    </source>
</evidence>
<feature type="chain" id="PRO_5038678047" evidence="4">
    <location>
        <begin position="26"/>
        <end position="305"/>
    </location>
</feature>
<evidence type="ECO:0000256" key="3">
    <source>
        <dbReference type="SAM" id="Phobius"/>
    </source>
</evidence>
<dbReference type="Proteomes" id="UP000297975">
    <property type="component" value="Unassembled WGS sequence"/>
</dbReference>
<evidence type="ECO:0000313" key="7">
    <source>
        <dbReference type="Proteomes" id="UP000297975"/>
    </source>
</evidence>
<feature type="transmembrane region" description="Helical" evidence="3">
    <location>
        <begin position="265"/>
        <end position="296"/>
    </location>
</feature>